<feature type="region of interest" description="Disordered" evidence="1">
    <location>
        <begin position="1063"/>
        <end position="1085"/>
    </location>
</feature>
<evidence type="ECO:0008006" key="5">
    <source>
        <dbReference type="Google" id="ProtNLM"/>
    </source>
</evidence>
<dbReference type="Proteomes" id="UP000039865">
    <property type="component" value="Unassembled WGS sequence"/>
</dbReference>
<feature type="transmembrane region" description="Helical" evidence="2">
    <location>
        <begin position="939"/>
        <end position="961"/>
    </location>
</feature>
<reference evidence="3 4" key="1">
    <citation type="submission" date="2014-06" db="EMBL/GenBank/DDBJ databases">
        <authorList>
            <person name="Swart Estienne"/>
        </authorList>
    </citation>
    <scope>NUCLEOTIDE SEQUENCE [LARGE SCALE GENOMIC DNA]</scope>
    <source>
        <strain evidence="3 4">130c</strain>
    </source>
</reference>
<keyword evidence="2" id="KW-0812">Transmembrane</keyword>
<name>A0A078AEJ4_STYLE</name>
<dbReference type="OrthoDB" id="327933at2759"/>
<dbReference type="AlphaFoldDB" id="A0A078AEJ4"/>
<evidence type="ECO:0000313" key="3">
    <source>
        <dbReference type="EMBL" id="CDW79887.1"/>
    </source>
</evidence>
<gene>
    <name evidence="3" type="primary">Contig16252.g17313</name>
    <name evidence="3" type="ORF">STYLEM_8879</name>
</gene>
<proteinExistence type="predicted"/>
<evidence type="ECO:0000256" key="1">
    <source>
        <dbReference type="SAM" id="MobiDB-lite"/>
    </source>
</evidence>
<sequence>MGSDSFDTIFFAIDIDANDNIIAGGISYDQTLTANTNGHTYSGDGIQYVSDIKYFDTSYFVAVFSDSSLQQPLVIGSFHISSGIAFQSISDPYMGHFNNQTLNSLIVGYSASFFSQIYADWLDGFYITRFSLSSGGLQLVTTNKYIGPWYPMAGTFDDTNTFYYIAGKTDTYLSLTMSQISNSSPVYHLRTSIGLSTYSEYIVSIKHFVSGTSKLIYGCLGQTKFGIVIIDVTNGQSTTGTGVTGKYFLDSLEHSCFDIQPINQTYVVAMTQKYTATSVDQLIAYIDLTSNKITYVLLGLLSDSSNFIRDAKIVSLDKIIFAGGMLSIHGTADHYGVPVSVDRNLQNYYQVYYITMQAPEAVTNIEYYIFSGQQQFSIPSYLQTTCTDAQFSFQYQSTPALPTSVSQSNFVFTIDSSLIIEAKVYSVLFIQTVQNSISANQTFTISLINPCPMADIQPPIIRNQAYFINSTALHIPLLDFTSNYTSEQFTVEVNCEETIITSNRIQDQVYTLQQQQLSLPIVGWQEITGVCGSFTFTVYVDGVQKSSNNFMKYDSAANIISIYSKSTSDIGIHQFKIRGELSSYGLYQEIQFYVSIEGHNSAPPVYLTPIQTQFVLTSPEKINYQFPEIVDLDNDNFIIAVDFGMAKNFISYVHPYLTIKAQSIYTGNYLIKIILRDDNPLPLEQKYEITIAIMTQEKQDQPVSDNPKNSQEYSLNGVKINKNQLTSTLSANVKSISLKGELVIRFSEPLFELSDFTPIYKLNAIDFRYKSHSEIKTKISVNYTVISMQQNQMKFHLEFSDPDSVSMENQVIVTELKDAIDEKDTNQNSTDFDDSEILKSTRFQTMDIFQQFKYAFLQTIYTLAYQVITLQTKEKLGSNLLTVTFAFMIFSTPFIVPIDGSTTFFLELVNELMLLIVSYALIPLALNIFDQETSQMRNFLGWAVIYLVSFVILTNWIHLVICVAQDFRKSYIEYSKKQKTLMDLKNAKLASFGQLGHVDNKTNQRQLHRQHTIKRKRNNTKPVQIEAFKAQDCLDIDSLQTEEQDINEEAMGSIFKQDIPATTMPGLNSSPAPIQKQKTKKRDAAKAFQKIIKTKIMNNAFMLPKKKNKK</sequence>
<dbReference type="InParanoid" id="A0A078AEJ4"/>
<feature type="transmembrane region" description="Helical" evidence="2">
    <location>
        <begin position="852"/>
        <end position="868"/>
    </location>
</feature>
<keyword evidence="2" id="KW-0472">Membrane</keyword>
<accession>A0A078AEJ4</accession>
<feature type="transmembrane region" description="Helical" evidence="2">
    <location>
        <begin position="904"/>
        <end position="927"/>
    </location>
</feature>
<organism evidence="3 4">
    <name type="scientific">Stylonychia lemnae</name>
    <name type="common">Ciliate</name>
    <dbReference type="NCBI Taxonomy" id="5949"/>
    <lineage>
        <taxon>Eukaryota</taxon>
        <taxon>Sar</taxon>
        <taxon>Alveolata</taxon>
        <taxon>Ciliophora</taxon>
        <taxon>Intramacronucleata</taxon>
        <taxon>Spirotrichea</taxon>
        <taxon>Stichotrichia</taxon>
        <taxon>Sporadotrichida</taxon>
        <taxon>Oxytrichidae</taxon>
        <taxon>Stylonychinae</taxon>
        <taxon>Stylonychia</taxon>
    </lineage>
</organism>
<evidence type="ECO:0000313" key="4">
    <source>
        <dbReference type="Proteomes" id="UP000039865"/>
    </source>
</evidence>
<keyword evidence="4" id="KW-1185">Reference proteome</keyword>
<keyword evidence="2" id="KW-1133">Transmembrane helix</keyword>
<dbReference type="EMBL" id="CCKQ01008431">
    <property type="protein sequence ID" value="CDW79887.1"/>
    <property type="molecule type" value="Genomic_DNA"/>
</dbReference>
<evidence type="ECO:0000256" key="2">
    <source>
        <dbReference type="SAM" id="Phobius"/>
    </source>
</evidence>
<feature type="transmembrane region" description="Helical" evidence="2">
    <location>
        <begin position="880"/>
        <end position="898"/>
    </location>
</feature>
<protein>
    <recommendedName>
        <fullName evidence="5">Cadg domain containing protein</fullName>
    </recommendedName>
</protein>